<comment type="subcellular location">
    <subcellularLocation>
        <location evidence="1">Nucleus</location>
        <location evidence="1">Nucleolus</location>
    </subcellularLocation>
</comment>
<dbReference type="InterPro" id="IPR042296">
    <property type="entry name" value="tRNA_met_Trm1_C"/>
</dbReference>
<evidence type="ECO:0000256" key="3">
    <source>
        <dbReference type="ARBA" id="ARBA00022553"/>
    </source>
</evidence>
<dbReference type="InterPro" id="IPR002905">
    <property type="entry name" value="Trm1"/>
</dbReference>
<gene>
    <name evidence="17" type="ORF">FSP39_013765</name>
</gene>
<comment type="similarity">
    <text evidence="15">Belongs to the class I-like SAM-binding methyltransferase superfamily. Trm1 family.</text>
</comment>
<evidence type="ECO:0000256" key="12">
    <source>
        <dbReference type="ARBA" id="ARBA00022843"/>
    </source>
</evidence>
<dbReference type="PANTHER" id="PTHR10631">
    <property type="entry name" value="N 2 ,N 2 -DIMETHYLGUANOSINE TRNA METHYLTRANSFERASE"/>
    <property type="match status" value="1"/>
</dbReference>
<evidence type="ECO:0000256" key="14">
    <source>
        <dbReference type="ARBA" id="ARBA00023242"/>
    </source>
</evidence>
<evidence type="ECO:0000256" key="4">
    <source>
        <dbReference type="ARBA" id="ARBA00022555"/>
    </source>
</evidence>
<keyword evidence="8 15" id="KW-0819">tRNA processing</keyword>
<proteinExistence type="inferred from homology"/>
<evidence type="ECO:0000256" key="1">
    <source>
        <dbReference type="ARBA" id="ARBA00004604"/>
    </source>
</evidence>
<keyword evidence="2" id="KW-1017">Isopeptide bond</keyword>
<dbReference type="Gene3D" id="3.40.50.150">
    <property type="entry name" value="Vaccinia Virus protein VP39"/>
    <property type="match status" value="1"/>
</dbReference>
<dbReference type="GO" id="GO:0016423">
    <property type="term" value="F:tRNA (guanine) methyltransferase activity"/>
    <property type="evidence" value="ECO:0007669"/>
    <property type="project" value="InterPro"/>
</dbReference>
<keyword evidence="12" id="KW-0832">Ubl conjugation</keyword>
<dbReference type="InterPro" id="IPR029063">
    <property type="entry name" value="SAM-dependent_MTases_sf"/>
</dbReference>
<keyword evidence="13 15" id="KW-0694">RNA-binding</keyword>
<dbReference type="PANTHER" id="PTHR10631:SF1">
    <property type="entry name" value="TRMT1-LIKE PROTEIN"/>
    <property type="match status" value="1"/>
</dbReference>
<evidence type="ECO:0000256" key="9">
    <source>
        <dbReference type="ARBA" id="ARBA00022723"/>
    </source>
</evidence>
<keyword evidence="11" id="KW-0862">Zinc</keyword>
<keyword evidence="4 15" id="KW-0820">tRNA-binding</keyword>
<dbReference type="EMBL" id="VSWD01000011">
    <property type="protein sequence ID" value="KAK3088033.1"/>
    <property type="molecule type" value="Genomic_DNA"/>
</dbReference>
<dbReference type="GO" id="GO:0008270">
    <property type="term" value="F:zinc ion binding"/>
    <property type="evidence" value="ECO:0007669"/>
    <property type="project" value="UniProtKB-KW"/>
</dbReference>
<evidence type="ECO:0000313" key="18">
    <source>
        <dbReference type="Proteomes" id="UP001186944"/>
    </source>
</evidence>
<evidence type="ECO:0000256" key="7">
    <source>
        <dbReference type="ARBA" id="ARBA00022691"/>
    </source>
</evidence>
<comment type="caution">
    <text evidence="17">The sequence shown here is derived from an EMBL/GenBank/DDBJ whole genome shotgun (WGS) entry which is preliminary data.</text>
</comment>
<keyword evidence="9" id="KW-0479">Metal-binding</keyword>
<organism evidence="17 18">
    <name type="scientific">Pinctada imbricata</name>
    <name type="common">Atlantic pearl-oyster</name>
    <name type="synonym">Pinctada martensii</name>
    <dbReference type="NCBI Taxonomy" id="66713"/>
    <lineage>
        <taxon>Eukaryota</taxon>
        <taxon>Metazoa</taxon>
        <taxon>Spiralia</taxon>
        <taxon>Lophotrochozoa</taxon>
        <taxon>Mollusca</taxon>
        <taxon>Bivalvia</taxon>
        <taxon>Autobranchia</taxon>
        <taxon>Pteriomorphia</taxon>
        <taxon>Pterioida</taxon>
        <taxon>Pterioidea</taxon>
        <taxon>Pteriidae</taxon>
        <taxon>Pinctada</taxon>
    </lineage>
</organism>
<keyword evidence="10" id="KW-0863">Zinc-finger</keyword>
<name>A0AA89BNJ8_PINIB</name>
<evidence type="ECO:0000256" key="11">
    <source>
        <dbReference type="ARBA" id="ARBA00022833"/>
    </source>
</evidence>
<dbReference type="GO" id="GO:0000049">
    <property type="term" value="F:tRNA binding"/>
    <property type="evidence" value="ECO:0007669"/>
    <property type="project" value="UniProtKB-UniRule"/>
</dbReference>
<evidence type="ECO:0000313" key="17">
    <source>
        <dbReference type="EMBL" id="KAK3088033.1"/>
    </source>
</evidence>
<sequence length="305" mass="34803">IYLVPHGSMTSYFDAVFTNICNKGVLCVSSSDISPQFIRTSHVVRRHFQANVIKTDYMREMAVRVVLAAMVRSAAKCNKGLDVLCSMCIDDFFLIVVRVLRGPKHADKAVEGLRPLLHCLICEDHMFLPHCNTPIESPYQILRCTCHDKTPGKTAVILGPMWYRNIFNSSFISNLISDQNEVKMSEKLKTVLSTIFEESQCRTEDASKHSSVKNLESNSYGPPEKKKKFNQDCCTFDDLVPQFFYNLHRRKFKEVEIPKSGKLITLLRSEGHRASRTHFDPLGIRTSASLNQLYDILLKFCKKKS</sequence>
<feature type="region of interest" description="Disordered" evidence="16">
    <location>
        <begin position="207"/>
        <end position="226"/>
    </location>
</feature>
<evidence type="ECO:0000256" key="6">
    <source>
        <dbReference type="ARBA" id="ARBA00022679"/>
    </source>
</evidence>
<dbReference type="SUPFAM" id="SSF53335">
    <property type="entry name" value="S-adenosyl-L-methionine-dependent methyltransferases"/>
    <property type="match status" value="1"/>
</dbReference>
<keyword evidence="7 15" id="KW-0949">S-adenosyl-L-methionine</keyword>
<evidence type="ECO:0000256" key="10">
    <source>
        <dbReference type="ARBA" id="ARBA00022771"/>
    </source>
</evidence>
<accession>A0AA89BNJ8</accession>
<keyword evidence="5 15" id="KW-0489">Methyltransferase</keyword>
<keyword evidence="18" id="KW-1185">Reference proteome</keyword>
<dbReference type="Proteomes" id="UP001186944">
    <property type="component" value="Unassembled WGS sequence"/>
</dbReference>
<dbReference type="GO" id="GO:0005730">
    <property type="term" value="C:nucleolus"/>
    <property type="evidence" value="ECO:0007669"/>
    <property type="project" value="UniProtKB-SubCell"/>
</dbReference>
<evidence type="ECO:0000256" key="13">
    <source>
        <dbReference type="ARBA" id="ARBA00022884"/>
    </source>
</evidence>
<dbReference type="AlphaFoldDB" id="A0AA89BNJ8"/>
<dbReference type="Pfam" id="PF02005">
    <property type="entry name" value="TRM"/>
    <property type="match status" value="1"/>
</dbReference>
<dbReference type="GO" id="GO:0002940">
    <property type="term" value="P:tRNA N2-guanine methylation"/>
    <property type="evidence" value="ECO:0007669"/>
    <property type="project" value="TreeGrafter"/>
</dbReference>
<keyword evidence="6 15" id="KW-0808">Transferase</keyword>
<dbReference type="Gene3D" id="3.30.56.70">
    <property type="entry name" value="N2,N2-dimethylguanosine tRNA methyltransferase, C-terminal domain"/>
    <property type="match status" value="1"/>
</dbReference>
<evidence type="ECO:0000256" key="5">
    <source>
        <dbReference type="ARBA" id="ARBA00022603"/>
    </source>
</evidence>
<evidence type="ECO:0000256" key="15">
    <source>
        <dbReference type="PROSITE-ProRule" id="PRU00958"/>
    </source>
</evidence>
<feature type="non-terminal residue" evidence="17">
    <location>
        <position position="305"/>
    </location>
</feature>
<evidence type="ECO:0000256" key="2">
    <source>
        <dbReference type="ARBA" id="ARBA00022499"/>
    </source>
</evidence>
<evidence type="ECO:0000256" key="16">
    <source>
        <dbReference type="SAM" id="MobiDB-lite"/>
    </source>
</evidence>
<protein>
    <submittedName>
        <fullName evidence="17">Uncharacterized protein</fullName>
    </submittedName>
</protein>
<keyword evidence="14" id="KW-0539">Nucleus</keyword>
<evidence type="ECO:0000256" key="8">
    <source>
        <dbReference type="ARBA" id="ARBA00022694"/>
    </source>
</evidence>
<reference evidence="17" key="1">
    <citation type="submission" date="2019-08" db="EMBL/GenBank/DDBJ databases">
        <title>The improved chromosome-level genome for the pearl oyster Pinctada fucata martensii using PacBio sequencing and Hi-C.</title>
        <authorList>
            <person name="Zheng Z."/>
        </authorList>
    </citation>
    <scope>NUCLEOTIDE SEQUENCE</scope>
    <source>
        <strain evidence="17">ZZ-2019</strain>
        <tissue evidence="17">Adductor muscle</tissue>
    </source>
</reference>
<keyword evidence="3" id="KW-0597">Phosphoprotein</keyword>
<dbReference type="PROSITE" id="PS51626">
    <property type="entry name" value="SAM_MT_TRM1"/>
    <property type="match status" value="1"/>
</dbReference>